<dbReference type="STRING" id="591019.Shell_1582"/>
<dbReference type="OrthoDB" id="9287at2157"/>
<protein>
    <submittedName>
        <fullName evidence="2">DNA polymerase beta domain protein region</fullName>
    </submittedName>
</protein>
<dbReference type="GO" id="GO:0016779">
    <property type="term" value="F:nucleotidyltransferase activity"/>
    <property type="evidence" value="ECO:0007669"/>
    <property type="project" value="InterPro"/>
</dbReference>
<name>D7DA74_STAHD</name>
<dbReference type="EMBL" id="CP002051">
    <property type="protein sequence ID" value="ADI32670.1"/>
    <property type="molecule type" value="Genomic_DNA"/>
</dbReference>
<dbReference type="CDD" id="cd05403">
    <property type="entry name" value="NT_KNTase_like"/>
    <property type="match status" value="1"/>
</dbReference>
<dbReference type="eggNOG" id="arCOG04066">
    <property type="taxonomic scope" value="Archaea"/>
</dbReference>
<dbReference type="KEGG" id="shc:Shell_1582"/>
<evidence type="ECO:0000313" key="3">
    <source>
        <dbReference type="Proteomes" id="UP000002573"/>
    </source>
</evidence>
<dbReference type="InterPro" id="IPR043519">
    <property type="entry name" value="NT_sf"/>
</dbReference>
<dbReference type="AlphaFoldDB" id="D7DA74"/>
<reference evidence="3" key="1">
    <citation type="submission" date="2010-05" db="EMBL/GenBank/DDBJ databases">
        <title>Complete sequence of Staphylothermus hellenicus DSM 12710.</title>
        <authorList>
            <consortium name="US DOE Joint Genome Institute"/>
            <person name="Lucas S."/>
            <person name="Copeland A."/>
            <person name="Lapidus A."/>
            <person name="Cheng J.-F."/>
            <person name="Bruce D."/>
            <person name="Goodwin L."/>
            <person name="Pitluck S."/>
            <person name="Davenport K."/>
            <person name="Detter J.C."/>
            <person name="Han C."/>
            <person name="Tapia R."/>
            <person name="Larimer F."/>
            <person name="Land M."/>
            <person name="Hauser L."/>
            <person name="Kyrpides N."/>
            <person name="Mikhailova N."/>
            <person name="Anderson I.J."/>
            <person name="Woyke T."/>
        </authorList>
    </citation>
    <scope>NUCLEOTIDE SEQUENCE [LARGE SCALE GENOMIC DNA]</scope>
    <source>
        <strain evidence="3">DSM 12710 / JCM 10830 / BK20S6-10-b1 / P8</strain>
    </source>
</reference>
<dbReference type="GeneID" id="9234874"/>
<evidence type="ECO:0000259" key="1">
    <source>
        <dbReference type="Pfam" id="PF01909"/>
    </source>
</evidence>
<dbReference type="PIRSF" id="PIRSF005928">
    <property type="entry name" value="Nucleotidltrnsf"/>
    <property type="match status" value="1"/>
</dbReference>
<dbReference type="InterPro" id="IPR002934">
    <property type="entry name" value="Polymerase_NTP_transf_dom"/>
</dbReference>
<dbReference type="InterPro" id="IPR009185">
    <property type="entry name" value="Nucleotidl_trans"/>
</dbReference>
<evidence type="ECO:0000313" key="2">
    <source>
        <dbReference type="EMBL" id="ADI32670.1"/>
    </source>
</evidence>
<feature type="domain" description="Polymerase nucleotidyl transferase" evidence="1">
    <location>
        <begin position="30"/>
        <end position="81"/>
    </location>
</feature>
<dbReference type="HOGENOM" id="CLU_1217517_0_0_2"/>
<accession>D7DA74</accession>
<dbReference type="Proteomes" id="UP000002573">
    <property type="component" value="Chromosome"/>
</dbReference>
<proteinExistence type="predicted"/>
<dbReference type="RefSeq" id="WP_013143868.1">
    <property type="nucleotide sequence ID" value="NC_014205.1"/>
</dbReference>
<reference evidence="2 3" key="2">
    <citation type="journal article" date="2011" name="Stand. Genomic Sci.">
        <title>Complete genome sequence of Staphylothermus hellenicus P8.</title>
        <authorList>
            <person name="Anderson I."/>
            <person name="Wirth R."/>
            <person name="Lucas S."/>
            <person name="Copeland A."/>
            <person name="Lapidus A."/>
            <person name="Cheng J.F."/>
            <person name="Goodwin L."/>
            <person name="Pitluck S."/>
            <person name="Davenport K."/>
            <person name="Detter J.C."/>
            <person name="Han C."/>
            <person name="Tapia R."/>
            <person name="Land M."/>
            <person name="Hauser L."/>
            <person name="Pati A."/>
            <person name="Mikhailova N."/>
            <person name="Woyke T."/>
            <person name="Klenk H.P."/>
            <person name="Kyrpides N."/>
            <person name="Ivanova N."/>
        </authorList>
    </citation>
    <scope>NUCLEOTIDE SEQUENCE [LARGE SCALE GENOMIC DNA]</scope>
    <source>
        <strain evidence="3">DSM 12710 / JCM 10830 / BK20S6-10-b1 / P8</strain>
    </source>
</reference>
<dbReference type="SUPFAM" id="SSF81301">
    <property type="entry name" value="Nucleotidyltransferase"/>
    <property type="match status" value="1"/>
</dbReference>
<organism evidence="2 3">
    <name type="scientific">Staphylothermus hellenicus (strain DSM 12710 / JCM 10830 / BK20S6-10-b1 / P8)</name>
    <dbReference type="NCBI Taxonomy" id="591019"/>
    <lineage>
        <taxon>Archaea</taxon>
        <taxon>Thermoproteota</taxon>
        <taxon>Thermoprotei</taxon>
        <taxon>Desulfurococcales</taxon>
        <taxon>Desulfurococcaceae</taxon>
        <taxon>Staphylothermus</taxon>
    </lineage>
</organism>
<keyword evidence="3" id="KW-1185">Reference proteome</keyword>
<dbReference type="Pfam" id="PF01909">
    <property type="entry name" value="NTP_transf_2"/>
    <property type="match status" value="1"/>
</dbReference>
<sequence length="239" mass="27767">MVREKIMRKPEYREIIYSEKQWRILSELRREAINILETLAKRGIQGIVHGSIARGDVWEGSDIDVFIPYTLPSYITEYTLESSGYKIYARYIVIATPSSTPKAYIVLDEYERKNISFPLAKLKPREYEFYKFGGILGLKGLKKNRRVPGVDKRLVLIEPTKNGHRESPVIGYENIVAEKLGISIDTVLERVRVLSRRDKIGRTGVFVKYELSPDEGFEEALEKIIRRNPLVRRALMDRF</sequence>
<gene>
    <name evidence="2" type="ordered locus">Shell_1582</name>
</gene>